<evidence type="ECO:0000256" key="1">
    <source>
        <dbReference type="ARBA" id="ARBA00012480"/>
    </source>
</evidence>
<dbReference type="PROSITE" id="PS50075">
    <property type="entry name" value="CARRIER"/>
    <property type="match status" value="1"/>
</dbReference>
<proteinExistence type="predicted"/>
<organism evidence="5 6">
    <name type="scientific">Dinoponera quadriceps</name>
    <name type="common">South American ant</name>
    <dbReference type="NCBI Taxonomy" id="609295"/>
    <lineage>
        <taxon>Eukaryota</taxon>
        <taxon>Metazoa</taxon>
        <taxon>Ecdysozoa</taxon>
        <taxon>Arthropoda</taxon>
        <taxon>Hexapoda</taxon>
        <taxon>Insecta</taxon>
        <taxon>Pterygota</taxon>
        <taxon>Neoptera</taxon>
        <taxon>Endopterygota</taxon>
        <taxon>Hymenoptera</taxon>
        <taxon>Apocrita</taxon>
        <taxon>Aculeata</taxon>
        <taxon>Formicoidea</taxon>
        <taxon>Formicidae</taxon>
        <taxon>Ponerinae</taxon>
        <taxon>Ponerini</taxon>
        <taxon>Dinoponera</taxon>
    </lineage>
</organism>
<dbReference type="GO" id="GO:0016297">
    <property type="term" value="F:fatty acyl-[ACP] hydrolase activity"/>
    <property type="evidence" value="ECO:0007669"/>
    <property type="project" value="UniProtKB-EC"/>
</dbReference>
<dbReference type="Pfam" id="PF00550">
    <property type="entry name" value="PP-binding"/>
    <property type="match status" value="1"/>
</dbReference>
<dbReference type="OrthoDB" id="329835at2759"/>
<dbReference type="AlphaFoldDB" id="A0A6P3Y8J8"/>
<evidence type="ECO:0000259" key="4">
    <source>
        <dbReference type="PROSITE" id="PS50075"/>
    </source>
</evidence>
<reference evidence="6" key="1">
    <citation type="submission" date="2025-08" db="UniProtKB">
        <authorList>
            <consortium name="RefSeq"/>
        </authorList>
    </citation>
    <scope>IDENTIFICATION</scope>
</reference>
<dbReference type="InterPro" id="IPR020806">
    <property type="entry name" value="PKS_PP-bd"/>
</dbReference>
<dbReference type="RefSeq" id="XP_014487366.1">
    <property type="nucleotide sequence ID" value="XM_014631880.1"/>
</dbReference>
<evidence type="ECO:0000313" key="5">
    <source>
        <dbReference type="Proteomes" id="UP000515204"/>
    </source>
</evidence>
<evidence type="ECO:0000313" key="6">
    <source>
        <dbReference type="RefSeq" id="XP_014487366.1"/>
    </source>
</evidence>
<keyword evidence="2" id="KW-0596">Phosphopantetheine</keyword>
<dbReference type="EC" id="3.1.2.14" evidence="1"/>
<dbReference type="InterPro" id="IPR029058">
    <property type="entry name" value="AB_hydrolase_fold"/>
</dbReference>
<keyword evidence="3" id="KW-0597">Phosphoprotein</keyword>
<sequence length="377" mass="42292">AGFGGIMNVQEAVANIMGMKDLKTIGQNTPLSELSMDSMMAVDIKQTLKREFDIFLTAQDIRKLTFAKLKDMADKDERFAEDTNDIVDSEGGKLFIRLISNLDIKSDICLEMPTKQETERNRIFLLPGIKGCGSIYNSLALEIKAPATCLQHGTNNISTCESVVQSAATLLLHILTRLKDFEEFTIVGYSYGSLIAIELMRLLEAKSLRGQLILIDGAPDQMKALKEQYFPFINIDEFQNNILLGLTDLFSTLDSTMILIELSKYKTWEEKLNAFIEYILTISTQLPFVENYKIYYTTIYKHLMALQEYDASLLPPLKSSIVLLKPTFASLSSAEEDYGLSMVAEGRVQVHYIEGSHITMIENNEVADVINGDVVLS</sequence>
<gene>
    <name evidence="6" type="primary">LOC106751098</name>
</gene>
<evidence type="ECO:0000256" key="2">
    <source>
        <dbReference type="ARBA" id="ARBA00022450"/>
    </source>
</evidence>
<dbReference type="GO" id="GO:0031177">
    <property type="term" value="F:phosphopantetheine binding"/>
    <property type="evidence" value="ECO:0007669"/>
    <property type="project" value="InterPro"/>
</dbReference>
<dbReference type="Gene3D" id="1.10.1200.10">
    <property type="entry name" value="ACP-like"/>
    <property type="match status" value="1"/>
</dbReference>
<accession>A0A6P3Y8J8</accession>
<dbReference type="Gene3D" id="3.40.50.1820">
    <property type="entry name" value="alpha/beta hydrolase"/>
    <property type="match status" value="1"/>
</dbReference>
<dbReference type="InterPro" id="IPR001031">
    <property type="entry name" value="Thioesterase"/>
</dbReference>
<feature type="domain" description="Carrier" evidence="4">
    <location>
        <begin position="3"/>
        <end position="80"/>
    </location>
</feature>
<name>A0A6P3Y8J8_DINQU</name>
<dbReference type="Proteomes" id="UP000515204">
    <property type="component" value="Unplaced"/>
</dbReference>
<dbReference type="GeneID" id="106751098"/>
<dbReference type="KEGG" id="dqu:106751098"/>
<dbReference type="SMART" id="SM00823">
    <property type="entry name" value="PKS_PP"/>
    <property type="match status" value="1"/>
</dbReference>
<dbReference type="Pfam" id="PF00975">
    <property type="entry name" value="Thioesterase"/>
    <property type="match status" value="1"/>
</dbReference>
<dbReference type="SUPFAM" id="SSF53474">
    <property type="entry name" value="alpha/beta-Hydrolases"/>
    <property type="match status" value="1"/>
</dbReference>
<protein>
    <recommendedName>
        <fullName evidence="1">oleoyl-[acyl-carrier-protein] hydrolase</fullName>
        <ecNumber evidence="1">3.1.2.14</ecNumber>
    </recommendedName>
</protein>
<feature type="non-terminal residue" evidence="6">
    <location>
        <position position="1"/>
    </location>
</feature>
<keyword evidence="5" id="KW-1185">Reference proteome</keyword>
<dbReference type="InterPro" id="IPR036736">
    <property type="entry name" value="ACP-like_sf"/>
</dbReference>
<evidence type="ECO:0000256" key="3">
    <source>
        <dbReference type="ARBA" id="ARBA00022553"/>
    </source>
</evidence>
<dbReference type="InterPro" id="IPR009081">
    <property type="entry name" value="PP-bd_ACP"/>
</dbReference>
<dbReference type="SUPFAM" id="SSF47336">
    <property type="entry name" value="ACP-like"/>
    <property type="match status" value="1"/>
</dbReference>